<dbReference type="InterPro" id="IPR032710">
    <property type="entry name" value="NTF2-like_dom_sf"/>
</dbReference>
<dbReference type="RefSeq" id="WP_033358193.1">
    <property type="nucleotide sequence ID" value="NZ_CP073767.1"/>
</dbReference>
<gene>
    <name evidence="2" type="ORF">Daura_28675</name>
</gene>
<dbReference type="SUPFAM" id="SSF54427">
    <property type="entry name" value="NTF2-like"/>
    <property type="match status" value="1"/>
</dbReference>
<dbReference type="Pfam" id="PF13577">
    <property type="entry name" value="SnoaL_4"/>
    <property type="match status" value="1"/>
</dbReference>
<dbReference type="EMBL" id="CP073767">
    <property type="protein sequence ID" value="UWZ50787.1"/>
    <property type="molecule type" value="Genomic_DNA"/>
</dbReference>
<sequence>MNRRETQAAVADLFGRYLMTLDTVKLDSEWASWMFTPDVAIEFPMSRHEGIEGVADYHAQSLAPFAGTQHLSSPPVVDPDGDTGARFRAHVVSIHVYAAGTAPGRFSAGTIATGEARLTPAGWRLRRLSLQVVWTEGHPPGRAA</sequence>
<evidence type="ECO:0000313" key="2">
    <source>
        <dbReference type="EMBL" id="UWZ50787.1"/>
    </source>
</evidence>
<protein>
    <submittedName>
        <fullName evidence="2">Nuclear transport factor 2 family protein</fullName>
    </submittedName>
</protein>
<dbReference type="OrthoDB" id="2599042at2"/>
<name>A0A9Q9MIA5_9ACTN</name>
<dbReference type="Proteomes" id="UP001058003">
    <property type="component" value="Chromosome"/>
</dbReference>
<dbReference type="Gene3D" id="3.10.450.50">
    <property type="match status" value="1"/>
</dbReference>
<dbReference type="InterPro" id="IPR037401">
    <property type="entry name" value="SnoaL-like"/>
</dbReference>
<evidence type="ECO:0000313" key="3">
    <source>
        <dbReference type="Proteomes" id="UP001058003"/>
    </source>
</evidence>
<evidence type="ECO:0000259" key="1">
    <source>
        <dbReference type="Pfam" id="PF13577"/>
    </source>
</evidence>
<organism evidence="2 3">
    <name type="scientific">Dactylosporangium aurantiacum</name>
    <dbReference type="NCBI Taxonomy" id="35754"/>
    <lineage>
        <taxon>Bacteria</taxon>
        <taxon>Bacillati</taxon>
        <taxon>Actinomycetota</taxon>
        <taxon>Actinomycetes</taxon>
        <taxon>Micromonosporales</taxon>
        <taxon>Micromonosporaceae</taxon>
        <taxon>Dactylosporangium</taxon>
    </lineage>
</organism>
<accession>A0A9Q9MIA5</accession>
<feature type="domain" description="SnoaL-like" evidence="1">
    <location>
        <begin position="4"/>
        <end position="128"/>
    </location>
</feature>
<dbReference type="AlphaFoldDB" id="A0A9Q9MIA5"/>
<proteinExistence type="predicted"/>
<keyword evidence="3" id="KW-1185">Reference proteome</keyword>
<reference evidence="2" key="1">
    <citation type="submission" date="2021-04" db="EMBL/GenBank/DDBJ databases">
        <title>Dactylosporangium aurantiacum NRRL B-8018 full assembly.</title>
        <authorList>
            <person name="Hartkoorn R.C."/>
            <person name="Beaudoing E."/>
            <person name="Hot D."/>
        </authorList>
    </citation>
    <scope>NUCLEOTIDE SEQUENCE</scope>
    <source>
        <strain evidence="2">NRRL B-8018</strain>
    </source>
</reference>
<dbReference type="KEGG" id="daur:Daura_28675"/>